<dbReference type="VEuPathDB" id="VectorBase:MDOA005978"/>
<dbReference type="GeneID" id="101888728"/>
<accession>A0A1I8MKW5</accession>
<protein>
    <submittedName>
        <fullName evidence="13">Cytochrome P450 4d8-like</fullName>
    </submittedName>
</protein>
<evidence type="ECO:0000256" key="6">
    <source>
        <dbReference type="ARBA" id="ARBA00023004"/>
    </source>
</evidence>
<dbReference type="eggNOG" id="KOG0157">
    <property type="taxonomic scope" value="Eukaryota"/>
</dbReference>
<dbReference type="PANTHER" id="PTHR24291:SF187">
    <property type="entry name" value="CYTOCHROME P450 4AE1-RELATED"/>
    <property type="match status" value="1"/>
</dbReference>
<feature type="chain" id="PRO_5044560508" evidence="10">
    <location>
        <begin position="17"/>
        <end position="511"/>
    </location>
</feature>
<dbReference type="OrthoDB" id="1470350at2759"/>
<comment type="similarity">
    <text evidence="2 9">Belongs to the cytochrome P450 family.</text>
</comment>
<dbReference type="CDD" id="cd20628">
    <property type="entry name" value="CYP4"/>
    <property type="match status" value="1"/>
</dbReference>
<dbReference type="InterPro" id="IPR050196">
    <property type="entry name" value="Cytochrome_P450_Monoox"/>
</dbReference>
<reference evidence="11" key="1">
    <citation type="submission" date="2020-05" db="UniProtKB">
        <authorList>
            <consortium name="EnsemblMetazoa"/>
        </authorList>
    </citation>
    <scope>IDENTIFICATION</scope>
    <source>
        <strain evidence="11">Aabys</strain>
    </source>
</reference>
<keyword evidence="6 8" id="KW-0408">Iron</keyword>
<dbReference type="SUPFAM" id="SSF48264">
    <property type="entry name" value="Cytochrome P450"/>
    <property type="match status" value="1"/>
</dbReference>
<dbReference type="InterPro" id="IPR001128">
    <property type="entry name" value="Cyt_P450"/>
</dbReference>
<evidence type="ECO:0000256" key="10">
    <source>
        <dbReference type="SAM" id="SignalP"/>
    </source>
</evidence>
<evidence type="ECO:0000256" key="2">
    <source>
        <dbReference type="ARBA" id="ARBA00010617"/>
    </source>
</evidence>
<keyword evidence="10" id="KW-0732">Signal</keyword>
<dbReference type="InterPro" id="IPR002401">
    <property type="entry name" value="Cyt_P450_E_grp-I"/>
</dbReference>
<dbReference type="KEGG" id="mde:101888728"/>
<keyword evidence="5 9" id="KW-0560">Oxidoreductase</keyword>
<dbReference type="PROSITE" id="PS00086">
    <property type="entry name" value="CYTOCHROME_P450"/>
    <property type="match status" value="1"/>
</dbReference>
<dbReference type="GO" id="GO:0016705">
    <property type="term" value="F:oxidoreductase activity, acting on paired donors, with incorporation or reduction of molecular oxygen"/>
    <property type="evidence" value="ECO:0007669"/>
    <property type="project" value="InterPro"/>
</dbReference>
<name>A0A1I8MKW5_MUSDO</name>
<dbReference type="VEuPathDB" id="VectorBase:MDOMA2_006847"/>
<dbReference type="GO" id="GO:0005506">
    <property type="term" value="F:iron ion binding"/>
    <property type="evidence" value="ECO:0007669"/>
    <property type="project" value="InterPro"/>
</dbReference>
<evidence type="ECO:0000256" key="3">
    <source>
        <dbReference type="ARBA" id="ARBA00022617"/>
    </source>
</evidence>
<dbReference type="InterPro" id="IPR036396">
    <property type="entry name" value="Cyt_P450_sf"/>
</dbReference>
<dbReference type="EnsemblMetazoa" id="MDOA005978-RA">
    <property type="protein sequence ID" value="MDOA005978-PA"/>
    <property type="gene ID" value="MDOA005978"/>
</dbReference>
<dbReference type="InterPro" id="IPR017972">
    <property type="entry name" value="Cyt_P450_CS"/>
</dbReference>
<evidence type="ECO:0000256" key="8">
    <source>
        <dbReference type="PIRSR" id="PIRSR602401-1"/>
    </source>
</evidence>
<dbReference type="AlphaFoldDB" id="A0A1I8MKW5"/>
<proteinExistence type="inferred from homology"/>
<dbReference type="GO" id="GO:0020037">
    <property type="term" value="F:heme binding"/>
    <property type="evidence" value="ECO:0007669"/>
    <property type="project" value="InterPro"/>
</dbReference>
<comment type="cofactor">
    <cofactor evidence="1 8">
        <name>heme</name>
        <dbReference type="ChEBI" id="CHEBI:30413"/>
    </cofactor>
</comment>
<dbReference type="Proteomes" id="UP001652621">
    <property type="component" value="Unplaced"/>
</dbReference>
<gene>
    <name evidence="11" type="primary">101888728</name>
    <name evidence="13" type="synonym">LOC101888728</name>
</gene>
<dbReference type="PRINTS" id="PR00463">
    <property type="entry name" value="EP450I"/>
</dbReference>
<keyword evidence="12" id="KW-1185">Reference proteome</keyword>
<keyword evidence="4 8" id="KW-0479">Metal-binding</keyword>
<keyword evidence="3 8" id="KW-0349">Heme</keyword>
<dbReference type="GO" id="GO:0004497">
    <property type="term" value="F:monooxygenase activity"/>
    <property type="evidence" value="ECO:0007669"/>
    <property type="project" value="UniProtKB-KW"/>
</dbReference>
<evidence type="ECO:0000313" key="11">
    <source>
        <dbReference type="EnsemblMetazoa" id="MDOA005978-PA"/>
    </source>
</evidence>
<evidence type="ECO:0000256" key="4">
    <source>
        <dbReference type="ARBA" id="ARBA00022723"/>
    </source>
</evidence>
<feature type="binding site" description="axial binding residue" evidence="8">
    <location>
        <position position="458"/>
    </location>
    <ligand>
        <name>heme</name>
        <dbReference type="ChEBI" id="CHEBI:30413"/>
    </ligand>
    <ligandPart>
        <name>Fe</name>
        <dbReference type="ChEBI" id="CHEBI:18248"/>
    </ligandPart>
</feature>
<evidence type="ECO:0000256" key="7">
    <source>
        <dbReference type="ARBA" id="ARBA00023033"/>
    </source>
</evidence>
<dbReference type="Gene3D" id="1.10.630.10">
    <property type="entry name" value="Cytochrome P450"/>
    <property type="match status" value="1"/>
</dbReference>
<dbReference type="RefSeq" id="XP_005189788.1">
    <property type="nucleotide sequence ID" value="XM_005189731.3"/>
</dbReference>
<evidence type="ECO:0000256" key="9">
    <source>
        <dbReference type="RuleBase" id="RU000461"/>
    </source>
</evidence>
<sequence length="511" mass="58637">MSTVLLVVALTLFVLAFLSHVTTKRKRKAVKNIVGPHNLPIVGAVHFAYQLNPENFLQRARENSLKYGPIHKVWAFNRLIIASADAELNEQILTSTTHITKHRLYGVLYDWLGNGLLTSDGRKWHSRRRIITPAFHFKILEEFLEVFDQQSKVLVNCLSPMADGRTTFDVYPFVCAETLDIIAETAMGTKVMAQTGGTKEYTKAVEEMTRMMAWRFLRLHIHSDFIFSILHPFKKMQMMRNLRIMHEFTDKVINERRSTLKASLAKASQETADDQEHFDVGQKKRMALLDVLLQSTIEGEPLSNEDIREEVDTFMFEGHDTTATALSFTLHILARHPEVQEKLLAEIHNVYGKEDPKPFSLMNLNELKYMECVIKEALRMFPPVPIIGREIKEDLKYKHSQLGEGIIPAGSELIIGIYKMSHDLFTFEDPSEFIPERHEKPLSKSFEYLPFSAGPRNCIGQKFAMYEMKVTLTNVIREYELLPLGEDTKAILGIVLRSKTGMQLGLRKRVK</sequence>
<organism evidence="11">
    <name type="scientific">Musca domestica</name>
    <name type="common">House fly</name>
    <dbReference type="NCBI Taxonomy" id="7370"/>
    <lineage>
        <taxon>Eukaryota</taxon>
        <taxon>Metazoa</taxon>
        <taxon>Ecdysozoa</taxon>
        <taxon>Arthropoda</taxon>
        <taxon>Hexapoda</taxon>
        <taxon>Insecta</taxon>
        <taxon>Pterygota</taxon>
        <taxon>Neoptera</taxon>
        <taxon>Endopterygota</taxon>
        <taxon>Diptera</taxon>
        <taxon>Brachycera</taxon>
        <taxon>Muscomorpha</taxon>
        <taxon>Muscoidea</taxon>
        <taxon>Muscidae</taxon>
        <taxon>Musca</taxon>
    </lineage>
</organism>
<dbReference type="PRINTS" id="PR00385">
    <property type="entry name" value="P450"/>
</dbReference>
<reference evidence="13" key="2">
    <citation type="submission" date="2025-04" db="UniProtKB">
        <authorList>
            <consortium name="RefSeq"/>
        </authorList>
    </citation>
    <scope>IDENTIFICATION</scope>
</reference>
<keyword evidence="7 9" id="KW-0503">Monooxygenase</keyword>
<dbReference type="Pfam" id="PF00067">
    <property type="entry name" value="p450"/>
    <property type="match status" value="1"/>
</dbReference>
<evidence type="ECO:0000313" key="13">
    <source>
        <dbReference type="RefSeq" id="XP_005189788.1"/>
    </source>
</evidence>
<evidence type="ECO:0000256" key="1">
    <source>
        <dbReference type="ARBA" id="ARBA00001971"/>
    </source>
</evidence>
<evidence type="ECO:0000256" key="5">
    <source>
        <dbReference type="ARBA" id="ARBA00023002"/>
    </source>
</evidence>
<feature type="signal peptide" evidence="10">
    <location>
        <begin position="1"/>
        <end position="16"/>
    </location>
</feature>
<dbReference type="PANTHER" id="PTHR24291">
    <property type="entry name" value="CYTOCHROME P450 FAMILY 4"/>
    <property type="match status" value="1"/>
</dbReference>
<evidence type="ECO:0000313" key="12">
    <source>
        <dbReference type="Proteomes" id="UP001652621"/>
    </source>
</evidence>